<dbReference type="PROSITE" id="PS50175">
    <property type="entry name" value="ASP_PROT_RETROV"/>
    <property type="match status" value="1"/>
</dbReference>
<dbReference type="SUPFAM" id="SSF50630">
    <property type="entry name" value="Acid proteases"/>
    <property type="match status" value="1"/>
</dbReference>
<feature type="compositionally biased region" description="Polar residues" evidence="2">
    <location>
        <begin position="277"/>
        <end position="329"/>
    </location>
</feature>
<feature type="region of interest" description="Disordered" evidence="2">
    <location>
        <begin position="1"/>
        <end position="23"/>
    </location>
</feature>
<gene>
    <name evidence="4" type="ORF">QQF64_023748</name>
</gene>
<keyword evidence="1" id="KW-0378">Hydrolase</keyword>
<protein>
    <recommendedName>
        <fullName evidence="3">Peptidase A2 domain-containing protein</fullName>
    </recommendedName>
</protein>
<feature type="compositionally biased region" description="Basic and acidic residues" evidence="2">
    <location>
        <begin position="189"/>
        <end position="208"/>
    </location>
</feature>
<dbReference type="InterPro" id="IPR021109">
    <property type="entry name" value="Peptidase_aspartic_dom_sf"/>
</dbReference>
<sequence>MLREERGKGATEKASPAPSEDTYLTTKLKELPQSSQRPSQSMDLKDLDKLVKNISKFNPSTPGCQDVQAYLKDIDFQLEMRGNITDKDKLYLLRMTSSPELRDLAHKAYGKQKMASEKGGKSPAVLDIATQSQGMPLEGAQHHEDVRPPPKEWRSSSYNKERDSQAGTRSKQRGNRWDGTRGKRSPGRYWEKSWDQSRPQENRQERSWHSQTSSGGSRTNSWESSESSKGSRLPRPGATSPRNRRKYSQRPHTDRAEAEPTPEQKTSPLVGPEGNDHLTQQTTDNSTLSHSPQKTSTTIIPNEQLSPPGNTAQETEPDSITHTTDHSSPSQPPAADTAQVPESAVLVVCHSPEEHQISPDILPISSQTPVPQLLGDLIERGIARKFYLSIIIERHIKVEALLDTGADITLMSTELLEEIQERTKGTNGTLRLQRCELNLQAYSHTGLQLKHVAPIHLTVGPMDLVHPIYISPPQNISTSNRERSA</sequence>
<organism evidence="4 5">
    <name type="scientific">Cirrhinus molitorella</name>
    <name type="common">mud carp</name>
    <dbReference type="NCBI Taxonomy" id="172907"/>
    <lineage>
        <taxon>Eukaryota</taxon>
        <taxon>Metazoa</taxon>
        <taxon>Chordata</taxon>
        <taxon>Craniata</taxon>
        <taxon>Vertebrata</taxon>
        <taxon>Euteleostomi</taxon>
        <taxon>Actinopterygii</taxon>
        <taxon>Neopterygii</taxon>
        <taxon>Teleostei</taxon>
        <taxon>Ostariophysi</taxon>
        <taxon>Cypriniformes</taxon>
        <taxon>Cyprinidae</taxon>
        <taxon>Labeoninae</taxon>
        <taxon>Labeonini</taxon>
        <taxon>Cirrhinus</taxon>
    </lineage>
</organism>
<evidence type="ECO:0000313" key="4">
    <source>
        <dbReference type="EMBL" id="KAL1277075.1"/>
    </source>
</evidence>
<reference evidence="4 5" key="1">
    <citation type="submission" date="2023-09" db="EMBL/GenBank/DDBJ databases">
        <authorList>
            <person name="Wang M."/>
        </authorList>
    </citation>
    <scope>NUCLEOTIDE SEQUENCE [LARGE SCALE GENOMIC DNA]</scope>
    <source>
        <strain evidence="4">GT-2023</strain>
        <tissue evidence="4">Liver</tissue>
    </source>
</reference>
<name>A0ABR3NKF8_9TELE</name>
<dbReference type="InterPro" id="IPR001995">
    <property type="entry name" value="Peptidase_A2_cat"/>
</dbReference>
<proteinExistence type="predicted"/>
<dbReference type="EMBL" id="JAYMGO010000003">
    <property type="protein sequence ID" value="KAL1277075.1"/>
    <property type="molecule type" value="Genomic_DNA"/>
</dbReference>
<dbReference type="Proteomes" id="UP001558613">
    <property type="component" value="Unassembled WGS sequence"/>
</dbReference>
<feature type="compositionally biased region" description="Low complexity" evidence="2">
    <location>
        <begin position="216"/>
        <end position="231"/>
    </location>
</feature>
<evidence type="ECO:0000259" key="3">
    <source>
        <dbReference type="PROSITE" id="PS50175"/>
    </source>
</evidence>
<feature type="compositionally biased region" description="Basic and acidic residues" evidence="2">
    <location>
        <begin position="1"/>
        <end position="11"/>
    </location>
</feature>
<evidence type="ECO:0000256" key="1">
    <source>
        <dbReference type="ARBA" id="ARBA00022801"/>
    </source>
</evidence>
<dbReference type="PROSITE" id="PS00141">
    <property type="entry name" value="ASP_PROTEASE"/>
    <property type="match status" value="1"/>
</dbReference>
<comment type="caution">
    <text evidence="4">The sequence shown here is derived from an EMBL/GenBank/DDBJ whole genome shotgun (WGS) entry which is preliminary data.</text>
</comment>
<evidence type="ECO:0000256" key="2">
    <source>
        <dbReference type="SAM" id="MobiDB-lite"/>
    </source>
</evidence>
<dbReference type="InterPro" id="IPR001969">
    <property type="entry name" value="Aspartic_peptidase_AS"/>
</dbReference>
<accession>A0ABR3NKF8</accession>
<feature type="domain" description="Peptidase A2" evidence="3">
    <location>
        <begin position="398"/>
        <end position="412"/>
    </location>
</feature>
<evidence type="ECO:0000313" key="5">
    <source>
        <dbReference type="Proteomes" id="UP001558613"/>
    </source>
</evidence>
<feature type="region of interest" description="Disordered" evidence="2">
    <location>
        <begin position="107"/>
        <end position="340"/>
    </location>
</feature>
<feature type="compositionally biased region" description="Basic and acidic residues" evidence="2">
    <location>
        <begin position="140"/>
        <end position="164"/>
    </location>
</feature>
<keyword evidence="5" id="KW-1185">Reference proteome</keyword>